<dbReference type="CDD" id="cd00229">
    <property type="entry name" value="SGNH_hydrolase"/>
    <property type="match status" value="1"/>
</dbReference>
<dbReference type="Gene3D" id="3.40.50.1110">
    <property type="entry name" value="SGNH hydrolase"/>
    <property type="match status" value="1"/>
</dbReference>
<accession>A0AA35CK76</accession>
<dbReference type="EMBL" id="AP025628">
    <property type="protein sequence ID" value="BDG60024.1"/>
    <property type="molecule type" value="Genomic_DNA"/>
</dbReference>
<dbReference type="KEGG" id="cmic:caldi_11140"/>
<evidence type="ECO:0000313" key="2">
    <source>
        <dbReference type="EMBL" id="BDG60024.1"/>
    </source>
</evidence>
<reference evidence="2" key="1">
    <citation type="submission" date="2022-03" db="EMBL/GenBank/DDBJ databases">
        <title>Complete genome sequence of Caldinitratiruptor microaerophilus.</title>
        <authorList>
            <person name="Mukaiyama R."/>
            <person name="Nishiyama T."/>
            <person name="Ueda K."/>
        </authorList>
    </citation>
    <scope>NUCLEOTIDE SEQUENCE</scope>
    <source>
        <strain evidence="2">JCM 16183</strain>
    </source>
</reference>
<evidence type="ECO:0000259" key="1">
    <source>
        <dbReference type="Pfam" id="PF13472"/>
    </source>
</evidence>
<organism evidence="2 3">
    <name type="scientific">Caldinitratiruptor microaerophilus</name>
    <dbReference type="NCBI Taxonomy" id="671077"/>
    <lineage>
        <taxon>Bacteria</taxon>
        <taxon>Bacillati</taxon>
        <taxon>Bacillota</taxon>
        <taxon>Clostridia</taxon>
        <taxon>Eubacteriales</taxon>
        <taxon>Symbiobacteriaceae</taxon>
        <taxon>Caldinitratiruptor</taxon>
    </lineage>
</organism>
<dbReference type="GO" id="GO:0004622">
    <property type="term" value="F:phosphatidylcholine lysophospholipase activity"/>
    <property type="evidence" value="ECO:0007669"/>
    <property type="project" value="TreeGrafter"/>
</dbReference>
<keyword evidence="3" id="KW-1185">Reference proteome</keyword>
<dbReference type="SUPFAM" id="SSF52266">
    <property type="entry name" value="SGNH hydrolase"/>
    <property type="match status" value="1"/>
</dbReference>
<dbReference type="InterPro" id="IPR013830">
    <property type="entry name" value="SGNH_hydro"/>
</dbReference>
<dbReference type="InterPro" id="IPR036514">
    <property type="entry name" value="SGNH_hydro_sf"/>
</dbReference>
<gene>
    <name evidence="2" type="ORF">caldi_11140</name>
</gene>
<sequence length="246" mass="26872">MRDSRLILALSGLALLAASRRPGPPIRYVALGDSLTAGIGAFYGFGFADHVARLLRRLGRPVRYVNLGRIRMTSPGLLRALDQSESLRDEIRGAEVITLCIGGNDLLRCRENPDCLEAAAARFPAHWRAAVERIRALNPGATLVAVTLYNPYPAGHPKREQAERFIEAINRTIRDPDLARAHRLVVAEACAAIDGREPTRTWVLLGDIHPNGIGHRAVAREIYRCVASACRPDPNPEPGSSRPLTG</sequence>
<name>A0AA35CK76_9FIRM</name>
<dbReference type="InterPro" id="IPR051532">
    <property type="entry name" value="Ester_Hydrolysis_Enzymes"/>
</dbReference>
<dbReference type="Proteomes" id="UP001163687">
    <property type="component" value="Chromosome"/>
</dbReference>
<protein>
    <recommendedName>
        <fullName evidence="1">SGNH hydrolase-type esterase domain-containing protein</fullName>
    </recommendedName>
</protein>
<dbReference type="AlphaFoldDB" id="A0AA35CK76"/>
<dbReference type="RefSeq" id="WP_264844093.1">
    <property type="nucleotide sequence ID" value="NZ_AP025628.1"/>
</dbReference>
<dbReference type="Pfam" id="PF13472">
    <property type="entry name" value="Lipase_GDSL_2"/>
    <property type="match status" value="1"/>
</dbReference>
<dbReference type="PANTHER" id="PTHR30383:SF5">
    <property type="entry name" value="SGNH HYDROLASE-TYPE ESTERASE DOMAIN-CONTAINING PROTEIN"/>
    <property type="match status" value="1"/>
</dbReference>
<evidence type="ECO:0000313" key="3">
    <source>
        <dbReference type="Proteomes" id="UP001163687"/>
    </source>
</evidence>
<feature type="domain" description="SGNH hydrolase-type esterase" evidence="1">
    <location>
        <begin position="30"/>
        <end position="217"/>
    </location>
</feature>
<proteinExistence type="predicted"/>
<dbReference type="PANTHER" id="PTHR30383">
    <property type="entry name" value="THIOESTERASE 1/PROTEASE 1/LYSOPHOSPHOLIPASE L1"/>
    <property type="match status" value="1"/>
</dbReference>